<comment type="caution">
    <text evidence="10">The sequence shown here is derived from an EMBL/GenBank/DDBJ whole genome shotgun (WGS) entry which is preliminary data.</text>
</comment>
<accession>A0ABX1E960</accession>
<evidence type="ECO:0000259" key="9">
    <source>
        <dbReference type="PROSITE" id="PS50113"/>
    </source>
</evidence>
<dbReference type="InterPro" id="IPR001610">
    <property type="entry name" value="PAC"/>
</dbReference>
<dbReference type="Gene3D" id="3.40.50.2300">
    <property type="match status" value="1"/>
</dbReference>
<dbReference type="SMART" id="SM00387">
    <property type="entry name" value="HATPase_c"/>
    <property type="match status" value="1"/>
</dbReference>
<dbReference type="PROSITE" id="PS50112">
    <property type="entry name" value="PAS"/>
    <property type="match status" value="1"/>
</dbReference>
<evidence type="ECO:0000259" key="7">
    <source>
        <dbReference type="PROSITE" id="PS50110"/>
    </source>
</evidence>
<evidence type="ECO:0000313" key="10">
    <source>
        <dbReference type="EMBL" id="NKC33754.1"/>
    </source>
</evidence>
<dbReference type="InterPro" id="IPR001789">
    <property type="entry name" value="Sig_transdc_resp-reg_receiver"/>
</dbReference>
<dbReference type="Proteomes" id="UP000787635">
    <property type="component" value="Unassembled WGS sequence"/>
</dbReference>
<evidence type="ECO:0000256" key="3">
    <source>
        <dbReference type="ARBA" id="ARBA00022553"/>
    </source>
</evidence>
<evidence type="ECO:0000259" key="8">
    <source>
        <dbReference type="PROSITE" id="PS50112"/>
    </source>
</evidence>
<dbReference type="SMART" id="SM00388">
    <property type="entry name" value="HisKA"/>
    <property type="match status" value="1"/>
</dbReference>
<proteinExistence type="predicted"/>
<evidence type="ECO:0000259" key="6">
    <source>
        <dbReference type="PROSITE" id="PS50109"/>
    </source>
</evidence>
<dbReference type="InterPro" id="IPR035965">
    <property type="entry name" value="PAS-like_dom_sf"/>
</dbReference>
<dbReference type="InterPro" id="IPR036097">
    <property type="entry name" value="HisK_dim/P_sf"/>
</dbReference>
<dbReference type="InterPro" id="IPR004358">
    <property type="entry name" value="Sig_transdc_His_kin-like_C"/>
</dbReference>
<dbReference type="PANTHER" id="PTHR43065:SF42">
    <property type="entry name" value="TWO-COMPONENT SENSOR PPRA"/>
    <property type="match status" value="1"/>
</dbReference>
<dbReference type="SUPFAM" id="SSF52172">
    <property type="entry name" value="CheY-like"/>
    <property type="match status" value="1"/>
</dbReference>
<protein>
    <recommendedName>
        <fullName evidence="2">histidine kinase</fullName>
        <ecNumber evidence="2">2.7.13.3</ecNumber>
    </recommendedName>
</protein>
<name>A0ABX1E960_9PROT</name>
<evidence type="ECO:0000256" key="2">
    <source>
        <dbReference type="ARBA" id="ARBA00012438"/>
    </source>
</evidence>
<feature type="modified residue" description="4-aspartylphosphate" evidence="4">
    <location>
        <position position="477"/>
    </location>
</feature>
<dbReference type="InterPro" id="IPR003661">
    <property type="entry name" value="HisK_dim/P_dom"/>
</dbReference>
<sequence length="554" mass="59540">MTSTDPLPALPAPGKPDCDRTHPAADLPPTPPARQDVFFAAIEMTRMPMIVTDPNLPDNPVVFANPAFQQMTGFAMEEVLGRNCRFMQGSGTDRNAVRQIREAIAARTDIAVEILNYRKDGVAFWNALFVSPVFGCNGELLYYFGSQLDVSRRREAEMALRRAQRLEALGQLTGGVAHDFNNLLQVMVGSLEMLRPLVEAADNPRVRRRHEGALEAARRGASLTRQLLAFARRQRLEERPIDLNAALQGLAELLQRALGGTGLRLRLAPGLRPVRLDPGQLEAALLNLMFNARAAMPGPGEVVVATRLLPQAAVADIPPEDLAAAPHGFLELSVRDAGSGIAPAILDRVTEPFFTTREVGQGSGLGLAQVYGFVRQSGGHLQIESAEGAGTTVRLRFPALAGDAPIPAPPAKPAEPEGEPLGRGECILVVDDNAEVLDLAAALLQDLGYRVETATDGPSALALIADPARHFDLLFSDVVMPGGLNGITLGGEARRRHPGMRVLLSTGFVDPRDEAASGGIQPHGFPVMQKPYQRAEVARRVRRTLDEPVAPPDG</sequence>
<dbReference type="SUPFAM" id="SSF47384">
    <property type="entry name" value="Homodimeric domain of signal transducing histidine kinase"/>
    <property type="match status" value="1"/>
</dbReference>
<dbReference type="CDD" id="cd00130">
    <property type="entry name" value="PAS"/>
    <property type="match status" value="1"/>
</dbReference>
<dbReference type="Gene3D" id="3.30.565.10">
    <property type="entry name" value="Histidine kinase-like ATPase, C-terminal domain"/>
    <property type="match status" value="1"/>
</dbReference>
<dbReference type="InterPro" id="IPR036890">
    <property type="entry name" value="HATPase_C_sf"/>
</dbReference>
<feature type="domain" description="PAC" evidence="9">
    <location>
        <begin position="108"/>
        <end position="162"/>
    </location>
</feature>
<feature type="region of interest" description="Disordered" evidence="5">
    <location>
        <begin position="1"/>
        <end position="32"/>
    </location>
</feature>
<dbReference type="SMART" id="SM00086">
    <property type="entry name" value="PAC"/>
    <property type="match status" value="1"/>
</dbReference>
<dbReference type="Pfam" id="PF00512">
    <property type="entry name" value="HisKA"/>
    <property type="match status" value="1"/>
</dbReference>
<comment type="catalytic activity">
    <reaction evidence="1">
        <text>ATP + protein L-histidine = ADP + protein N-phospho-L-histidine.</text>
        <dbReference type="EC" id="2.7.13.3"/>
    </reaction>
</comment>
<dbReference type="PROSITE" id="PS50113">
    <property type="entry name" value="PAC"/>
    <property type="match status" value="1"/>
</dbReference>
<keyword evidence="11" id="KW-1185">Reference proteome</keyword>
<dbReference type="Pfam" id="PF02518">
    <property type="entry name" value="HATPase_c"/>
    <property type="match status" value="1"/>
</dbReference>
<dbReference type="InterPro" id="IPR000014">
    <property type="entry name" value="PAS"/>
</dbReference>
<dbReference type="InterPro" id="IPR005467">
    <property type="entry name" value="His_kinase_dom"/>
</dbReference>
<dbReference type="SMART" id="SM00448">
    <property type="entry name" value="REC"/>
    <property type="match status" value="1"/>
</dbReference>
<feature type="domain" description="PAS" evidence="8">
    <location>
        <begin position="34"/>
        <end position="83"/>
    </location>
</feature>
<dbReference type="CDD" id="cd00082">
    <property type="entry name" value="HisKA"/>
    <property type="match status" value="1"/>
</dbReference>
<feature type="domain" description="Response regulatory" evidence="7">
    <location>
        <begin position="426"/>
        <end position="545"/>
    </location>
</feature>
<evidence type="ECO:0000256" key="4">
    <source>
        <dbReference type="PROSITE-ProRule" id="PRU00169"/>
    </source>
</evidence>
<evidence type="ECO:0000256" key="5">
    <source>
        <dbReference type="SAM" id="MobiDB-lite"/>
    </source>
</evidence>
<dbReference type="PRINTS" id="PR00344">
    <property type="entry name" value="BCTRLSENSOR"/>
</dbReference>
<dbReference type="Gene3D" id="1.10.287.130">
    <property type="match status" value="1"/>
</dbReference>
<dbReference type="PROSITE" id="PS50110">
    <property type="entry name" value="RESPONSE_REGULATORY"/>
    <property type="match status" value="1"/>
</dbReference>
<dbReference type="SUPFAM" id="SSF55785">
    <property type="entry name" value="PYP-like sensor domain (PAS domain)"/>
    <property type="match status" value="1"/>
</dbReference>
<dbReference type="EC" id="2.7.13.3" evidence="2"/>
<dbReference type="NCBIfam" id="TIGR00229">
    <property type="entry name" value="sensory_box"/>
    <property type="match status" value="1"/>
</dbReference>
<dbReference type="EMBL" id="JAAVNE010000053">
    <property type="protein sequence ID" value="NKC33754.1"/>
    <property type="molecule type" value="Genomic_DNA"/>
</dbReference>
<dbReference type="PANTHER" id="PTHR43065">
    <property type="entry name" value="SENSOR HISTIDINE KINASE"/>
    <property type="match status" value="1"/>
</dbReference>
<dbReference type="Pfam" id="PF00072">
    <property type="entry name" value="Response_reg"/>
    <property type="match status" value="1"/>
</dbReference>
<dbReference type="Pfam" id="PF13426">
    <property type="entry name" value="PAS_9"/>
    <property type="match status" value="1"/>
</dbReference>
<keyword evidence="3 4" id="KW-0597">Phosphoprotein</keyword>
<dbReference type="SUPFAM" id="SSF55874">
    <property type="entry name" value="ATPase domain of HSP90 chaperone/DNA topoisomerase II/histidine kinase"/>
    <property type="match status" value="1"/>
</dbReference>
<dbReference type="PROSITE" id="PS50109">
    <property type="entry name" value="HIS_KIN"/>
    <property type="match status" value="1"/>
</dbReference>
<gene>
    <name evidence="10" type="ORF">HEQ75_23020</name>
</gene>
<evidence type="ECO:0000256" key="1">
    <source>
        <dbReference type="ARBA" id="ARBA00000085"/>
    </source>
</evidence>
<dbReference type="Gene3D" id="3.30.450.20">
    <property type="entry name" value="PAS domain"/>
    <property type="match status" value="1"/>
</dbReference>
<evidence type="ECO:0000313" key="11">
    <source>
        <dbReference type="Proteomes" id="UP000787635"/>
    </source>
</evidence>
<dbReference type="InterPro" id="IPR011006">
    <property type="entry name" value="CheY-like_superfamily"/>
</dbReference>
<feature type="domain" description="Histidine kinase" evidence="6">
    <location>
        <begin position="175"/>
        <end position="401"/>
    </location>
</feature>
<reference evidence="10 11" key="1">
    <citation type="submission" date="2020-03" db="EMBL/GenBank/DDBJ databases">
        <title>Roseomonas selenitidurans sp. nov. isolated from urban soil.</title>
        <authorList>
            <person name="Liu H."/>
        </authorList>
    </citation>
    <scope>NUCLEOTIDE SEQUENCE [LARGE SCALE GENOMIC DNA]</scope>
    <source>
        <strain evidence="10 11">BU-1</strain>
    </source>
</reference>
<dbReference type="NCBIfam" id="NF010076">
    <property type="entry name" value="PRK13557.1"/>
    <property type="match status" value="1"/>
</dbReference>
<dbReference type="InterPro" id="IPR000700">
    <property type="entry name" value="PAS-assoc_C"/>
</dbReference>
<dbReference type="InterPro" id="IPR003594">
    <property type="entry name" value="HATPase_dom"/>
</dbReference>
<organism evidence="10 11">
    <name type="scientific">Falsiroseomonas selenitidurans</name>
    <dbReference type="NCBI Taxonomy" id="2716335"/>
    <lineage>
        <taxon>Bacteria</taxon>
        <taxon>Pseudomonadati</taxon>
        <taxon>Pseudomonadota</taxon>
        <taxon>Alphaproteobacteria</taxon>
        <taxon>Acetobacterales</taxon>
        <taxon>Roseomonadaceae</taxon>
        <taxon>Falsiroseomonas</taxon>
    </lineage>
</organism>